<dbReference type="PANTHER" id="PTHR48104:SF30">
    <property type="entry name" value="METACASPASE-1"/>
    <property type="match status" value="1"/>
</dbReference>
<dbReference type="AlphaFoldDB" id="A0AAD6SKU9"/>
<evidence type="ECO:0000313" key="5">
    <source>
        <dbReference type="Proteomes" id="UP001218188"/>
    </source>
</evidence>
<dbReference type="EMBL" id="JARJCM010000097">
    <property type="protein sequence ID" value="KAJ7029821.1"/>
    <property type="molecule type" value="Genomic_DNA"/>
</dbReference>
<sequence>MKIGRYTYTGLSHSRRTPIPDRPPSSVLPTLQEELPPKPKPKRKALLIGITYNNINPEGGGEGYAALQGPHADVADMRRLLVGRYGYAEDDIVTLLDSGDGKEGMQPTRVNILRAIDDLVRGASKGDRFFFHYCGHTTQIENRSNSEEDGMDECLVPLDGEANKIMDNELRRHLVGALPVGSSLVAVFDSCHSASLLDLAHFRCNRVYVPWLSKGRRKSDERWNAVVRKHALPLLPQSPPLSRSNTAANTGARAPLGSALQPVVMTPTSTLAQMRKPTLETPTPRKATLERKGTAGEGNTTSAAAAGLTPSRAAPMRKLTRRETREMRELVSLLGMAPAPSSLAPVSSATLMSAAAPPPAGTARGVVATGEEGEDELVPTRPNTPDAATRAHSPVDDYAHYSAVADRPLVTTRRIYEAARTWGALDVDVGVDIDLRGFESRDAPGGEEDEVVVGSKEQGEGEKRKLKRAGTDGEVRVGRRKQTLAQNSPVVDAARERDSEEKGTHRPRKRASLPIPLEQLRLGLGLGFGQHGRGRGRREGSVGSVQPQEEVDPWTPTSRSQSKIRGKNKSQSRQRRTTVTRARAVSVAVRPAGVGVGDGHGAGKEREKENTGLTPAIPTAAVPVAAPTSNAPGARPSLRLAVPHKGGDTDGRRTSWLEEDGEERECESPAPVWVCQGWNCRDPEHGHALGGEEERAEVISLASCKDYQLTWEDKDGGSMTRELVRILERDPHPTLRTLVTNVSHALHRMTLERHLEIRRYKRDLKRYNRWFQRHRPDVPVPRGGAVDTSAPREAALPSPSVSVSATSTLSLATPSGATSVSRSSSVIPPPPPALSSAPFAARTQVHKPLKPQAKAKSEGFVDAPVYDMDNFQNPQVASHLPLDMERPWSM</sequence>
<feature type="compositionally biased region" description="Low complexity" evidence="2">
    <location>
        <begin position="794"/>
        <end position="826"/>
    </location>
</feature>
<feature type="region of interest" description="Disordered" evidence="2">
    <location>
        <begin position="354"/>
        <end position="392"/>
    </location>
</feature>
<proteinExistence type="inferred from homology"/>
<feature type="region of interest" description="Disordered" evidence="2">
    <location>
        <begin position="438"/>
        <end position="581"/>
    </location>
</feature>
<evidence type="ECO:0000256" key="2">
    <source>
        <dbReference type="SAM" id="MobiDB-lite"/>
    </source>
</evidence>
<dbReference type="Gene3D" id="3.40.50.12660">
    <property type="match status" value="1"/>
</dbReference>
<feature type="region of interest" description="Disordered" evidence="2">
    <location>
        <begin position="236"/>
        <end position="315"/>
    </location>
</feature>
<dbReference type="GO" id="GO:0004197">
    <property type="term" value="F:cysteine-type endopeptidase activity"/>
    <property type="evidence" value="ECO:0007669"/>
    <property type="project" value="InterPro"/>
</dbReference>
<evidence type="ECO:0000256" key="1">
    <source>
        <dbReference type="ARBA" id="ARBA00009005"/>
    </source>
</evidence>
<name>A0AAD6SKU9_9AGAR</name>
<protein>
    <submittedName>
        <fullName evidence="4">Caspase domain-containing protein</fullName>
    </submittedName>
</protein>
<feature type="region of interest" description="Disordered" evidence="2">
    <location>
        <begin position="628"/>
        <end position="651"/>
    </location>
</feature>
<feature type="region of interest" description="Disordered" evidence="2">
    <location>
        <begin position="775"/>
        <end position="837"/>
    </location>
</feature>
<dbReference type="InterPro" id="IPR050452">
    <property type="entry name" value="Metacaspase"/>
</dbReference>
<dbReference type="GO" id="GO:0006508">
    <property type="term" value="P:proteolysis"/>
    <property type="evidence" value="ECO:0007669"/>
    <property type="project" value="InterPro"/>
</dbReference>
<reference evidence="4" key="1">
    <citation type="submission" date="2023-03" db="EMBL/GenBank/DDBJ databases">
        <title>Massive genome expansion in bonnet fungi (Mycena s.s.) driven by repeated elements and novel gene families across ecological guilds.</title>
        <authorList>
            <consortium name="Lawrence Berkeley National Laboratory"/>
            <person name="Harder C.B."/>
            <person name="Miyauchi S."/>
            <person name="Viragh M."/>
            <person name="Kuo A."/>
            <person name="Thoen E."/>
            <person name="Andreopoulos B."/>
            <person name="Lu D."/>
            <person name="Skrede I."/>
            <person name="Drula E."/>
            <person name="Henrissat B."/>
            <person name="Morin E."/>
            <person name="Kohler A."/>
            <person name="Barry K."/>
            <person name="LaButti K."/>
            <person name="Morin E."/>
            <person name="Salamov A."/>
            <person name="Lipzen A."/>
            <person name="Mereny Z."/>
            <person name="Hegedus B."/>
            <person name="Baldrian P."/>
            <person name="Stursova M."/>
            <person name="Weitz H."/>
            <person name="Taylor A."/>
            <person name="Grigoriev I.V."/>
            <person name="Nagy L.G."/>
            <person name="Martin F."/>
            <person name="Kauserud H."/>
        </authorList>
    </citation>
    <scope>NUCLEOTIDE SEQUENCE</scope>
    <source>
        <strain evidence="4">CBHHK200</strain>
    </source>
</reference>
<dbReference type="Proteomes" id="UP001218188">
    <property type="component" value="Unassembled WGS sequence"/>
</dbReference>
<accession>A0AAD6SKU9</accession>
<feature type="compositionally biased region" description="Basic residues" evidence="2">
    <location>
        <begin position="562"/>
        <end position="578"/>
    </location>
</feature>
<comment type="caution">
    <text evidence="4">The sequence shown here is derived from an EMBL/GenBank/DDBJ whole genome shotgun (WGS) entry which is preliminary data.</text>
</comment>
<dbReference type="InterPro" id="IPR011600">
    <property type="entry name" value="Pept_C14_caspase"/>
</dbReference>
<gene>
    <name evidence="4" type="ORF">C8F04DRAFT_1115551</name>
</gene>
<organism evidence="4 5">
    <name type="scientific">Mycena alexandri</name>
    <dbReference type="NCBI Taxonomy" id="1745969"/>
    <lineage>
        <taxon>Eukaryota</taxon>
        <taxon>Fungi</taxon>
        <taxon>Dikarya</taxon>
        <taxon>Basidiomycota</taxon>
        <taxon>Agaricomycotina</taxon>
        <taxon>Agaricomycetes</taxon>
        <taxon>Agaricomycetidae</taxon>
        <taxon>Agaricales</taxon>
        <taxon>Marasmiineae</taxon>
        <taxon>Mycenaceae</taxon>
        <taxon>Mycena</taxon>
    </lineage>
</organism>
<dbReference type="GO" id="GO:0005737">
    <property type="term" value="C:cytoplasm"/>
    <property type="evidence" value="ECO:0007669"/>
    <property type="project" value="TreeGrafter"/>
</dbReference>
<comment type="similarity">
    <text evidence="1">Belongs to the peptidase C14B family.</text>
</comment>
<dbReference type="PANTHER" id="PTHR48104">
    <property type="entry name" value="METACASPASE-4"/>
    <property type="match status" value="1"/>
</dbReference>
<feature type="compositionally biased region" description="Basic and acidic residues" evidence="2">
    <location>
        <begin position="493"/>
        <end position="504"/>
    </location>
</feature>
<keyword evidence="5" id="KW-1185">Reference proteome</keyword>
<evidence type="ECO:0000259" key="3">
    <source>
        <dbReference type="Pfam" id="PF00656"/>
    </source>
</evidence>
<feature type="domain" description="Peptidase C14 caspase" evidence="3">
    <location>
        <begin position="42"/>
        <end position="199"/>
    </location>
</feature>
<feature type="compositionally biased region" description="Basic and acidic residues" evidence="2">
    <location>
        <begin position="457"/>
        <end position="477"/>
    </location>
</feature>
<dbReference type="Pfam" id="PF00656">
    <property type="entry name" value="Peptidase_C14"/>
    <property type="match status" value="1"/>
</dbReference>
<feature type="region of interest" description="Disordered" evidence="2">
    <location>
        <begin position="1"/>
        <end position="42"/>
    </location>
</feature>
<evidence type="ECO:0000313" key="4">
    <source>
        <dbReference type="EMBL" id="KAJ7029821.1"/>
    </source>
</evidence>